<evidence type="ECO:0000259" key="7">
    <source>
        <dbReference type="PROSITE" id="PS00624"/>
    </source>
</evidence>
<evidence type="ECO:0000256" key="4">
    <source>
        <dbReference type="ARBA" id="ARBA00022827"/>
    </source>
</evidence>
<dbReference type="PROSITE" id="PS00623">
    <property type="entry name" value="GMC_OXRED_1"/>
    <property type="match status" value="1"/>
</dbReference>
<evidence type="ECO:0000313" key="8">
    <source>
        <dbReference type="EMBL" id="MCX5465399.1"/>
    </source>
</evidence>
<comment type="cofactor">
    <cofactor evidence="1">
        <name>FAD</name>
        <dbReference type="ChEBI" id="CHEBI:57692"/>
    </cofactor>
</comment>
<name>A0ABT3VPH6_9BURK</name>
<dbReference type="PANTHER" id="PTHR11552">
    <property type="entry name" value="GLUCOSE-METHANOL-CHOLINE GMC OXIDOREDUCTASE"/>
    <property type="match status" value="1"/>
</dbReference>
<sequence length="536" mass="58007">MRDSGIWDYIVVGAGSSGSVIASRLSQEPGVSVLLVEAGSWDLSPYLWVPAGEERAIASPKYSWSYHVEADPSRNNRAEVWPAGRVLGGSSSINGMIYLRGSAADYDAWAAQGNEGWAYQDVLPYFVRAETNTRGASRFHGGQGPLSVSDVRTPHQLVSTFTQAAMECGLPFNGDVNGASQFGVGALQATQKRGWRHSASKAYLWPARKRTNLTILTGALTRRVLIEKGQAVGIEYQKKGEVLSARARKEVILCAGALASPKLLMLSGIGPAQTLRQHGIPVVCDLPGVGQGLQEHPGVMISAEVNVRTYNVETDPWSVIKHGMNWLFRGRGPGATPIGHAVAFAKTRPDETEPDVQLTFTPIGYNTVGDGPLFFPMPAVVIAVNVCRPLARGQVTLRSADPADLPRIEHVMLGQEDDRRRLRDGAKMARQFFNTGAFAPYMQGELHPGAQVTEDEQWDAFLRSHCIRFSHPVGTCRMGPDGDENAVLDPQLRLRGVRGLRVADASIMPSLPSANTNAPAIMIGEKAADLIRQFPA</sequence>
<dbReference type="PROSITE" id="PS00624">
    <property type="entry name" value="GMC_OXRED_2"/>
    <property type="match status" value="1"/>
</dbReference>
<dbReference type="SUPFAM" id="SSF54373">
    <property type="entry name" value="FAD-linked reductases, C-terminal domain"/>
    <property type="match status" value="1"/>
</dbReference>
<dbReference type="RefSeq" id="WP_266121379.1">
    <property type="nucleotide sequence ID" value="NZ_JAPKNA010000004.1"/>
</dbReference>
<dbReference type="InterPro" id="IPR012132">
    <property type="entry name" value="GMC_OxRdtase"/>
</dbReference>
<evidence type="ECO:0000313" key="9">
    <source>
        <dbReference type="Proteomes" id="UP001209916"/>
    </source>
</evidence>
<gene>
    <name evidence="8" type="ORF">OSH09_14525</name>
</gene>
<evidence type="ECO:0000256" key="5">
    <source>
        <dbReference type="RuleBase" id="RU003968"/>
    </source>
</evidence>
<dbReference type="Gene3D" id="3.50.50.60">
    <property type="entry name" value="FAD/NAD(P)-binding domain"/>
    <property type="match status" value="1"/>
</dbReference>
<dbReference type="PANTHER" id="PTHR11552:SF147">
    <property type="entry name" value="CHOLINE DEHYDROGENASE, MITOCHONDRIAL"/>
    <property type="match status" value="1"/>
</dbReference>
<feature type="domain" description="Glucose-methanol-choline oxidoreductase N-terminal" evidence="6">
    <location>
        <begin position="84"/>
        <end position="107"/>
    </location>
</feature>
<dbReference type="Gene3D" id="3.30.560.10">
    <property type="entry name" value="Glucose Oxidase, domain 3"/>
    <property type="match status" value="1"/>
</dbReference>
<dbReference type="PIRSF" id="PIRSF000137">
    <property type="entry name" value="Alcohol_oxidase"/>
    <property type="match status" value="1"/>
</dbReference>
<proteinExistence type="inferred from homology"/>
<dbReference type="InterPro" id="IPR000172">
    <property type="entry name" value="GMC_OxRdtase_N"/>
</dbReference>
<evidence type="ECO:0000256" key="2">
    <source>
        <dbReference type="ARBA" id="ARBA00010790"/>
    </source>
</evidence>
<dbReference type="Pfam" id="PF00732">
    <property type="entry name" value="GMC_oxred_N"/>
    <property type="match status" value="1"/>
</dbReference>
<protein>
    <submittedName>
        <fullName evidence="8">GMC family oxidoreductase N-terminal domain-containing protein</fullName>
    </submittedName>
</protein>
<dbReference type="EMBL" id="JAPKNA010000004">
    <property type="protein sequence ID" value="MCX5465399.1"/>
    <property type="molecule type" value="Genomic_DNA"/>
</dbReference>
<organism evidence="8 9">
    <name type="scientific">Alcaligenes parafaecalis</name>
    <dbReference type="NCBI Taxonomy" id="171260"/>
    <lineage>
        <taxon>Bacteria</taxon>
        <taxon>Pseudomonadati</taxon>
        <taxon>Pseudomonadota</taxon>
        <taxon>Betaproteobacteria</taxon>
        <taxon>Burkholderiales</taxon>
        <taxon>Alcaligenaceae</taxon>
        <taxon>Alcaligenes</taxon>
    </lineage>
</organism>
<evidence type="ECO:0000256" key="3">
    <source>
        <dbReference type="ARBA" id="ARBA00022630"/>
    </source>
</evidence>
<evidence type="ECO:0000259" key="6">
    <source>
        <dbReference type="PROSITE" id="PS00623"/>
    </source>
</evidence>
<feature type="domain" description="Glucose-methanol-choline oxidoreductase N-terminal" evidence="7">
    <location>
        <begin position="256"/>
        <end position="270"/>
    </location>
</feature>
<dbReference type="InterPro" id="IPR007867">
    <property type="entry name" value="GMC_OxRtase_C"/>
</dbReference>
<evidence type="ECO:0000256" key="1">
    <source>
        <dbReference type="ARBA" id="ARBA00001974"/>
    </source>
</evidence>
<comment type="caution">
    <text evidence="8">The sequence shown here is derived from an EMBL/GenBank/DDBJ whole genome shotgun (WGS) entry which is preliminary data.</text>
</comment>
<keyword evidence="3 5" id="KW-0285">Flavoprotein</keyword>
<reference evidence="8 9" key="1">
    <citation type="submission" date="2022-11" db="EMBL/GenBank/DDBJ databases">
        <title>Biodiversity and phylogenetic relationships of bacteria.</title>
        <authorList>
            <person name="Machado R.A.R."/>
            <person name="Bhat A."/>
            <person name="Loulou A."/>
            <person name="Kallel S."/>
        </authorList>
    </citation>
    <scope>NUCLEOTIDE SEQUENCE [LARGE SCALE GENOMIC DNA]</scope>
    <source>
        <strain evidence="8 9">DSM 13975</strain>
    </source>
</reference>
<dbReference type="Pfam" id="PF05199">
    <property type="entry name" value="GMC_oxred_C"/>
    <property type="match status" value="1"/>
</dbReference>
<accession>A0ABT3VPH6</accession>
<dbReference type="SUPFAM" id="SSF51905">
    <property type="entry name" value="FAD/NAD(P)-binding domain"/>
    <property type="match status" value="1"/>
</dbReference>
<dbReference type="Proteomes" id="UP001209916">
    <property type="component" value="Unassembled WGS sequence"/>
</dbReference>
<keyword evidence="4 5" id="KW-0274">FAD</keyword>
<keyword evidence="9" id="KW-1185">Reference proteome</keyword>
<dbReference type="InterPro" id="IPR036188">
    <property type="entry name" value="FAD/NAD-bd_sf"/>
</dbReference>
<comment type="similarity">
    <text evidence="2 5">Belongs to the GMC oxidoreductase family.</text>
</comment>